<accession>A0A2H0LLP2</accession>
<dbReference type="Proteomes" id="UP000230859">
    <property type="component" value="Unassembled WGS sequence"/>
</dbReference>
<dbReference type="AlphaFoldDB" id="A0A2H0LLP2"/>
<evidence type="ECO:0000313" key="2">
    <source>
        <dbReference type="Proteomes" id="UP000230859"/>
    </source>
</evidence>
<protein>
    <recommendedName>
        <fullName evidence="3">Capsule polysaccharide biosynthesis protein</fullName>
    </recommendedName>
</protein>
<evidence type="ECO:0008006" key="3">
    <source>
        <dbReference type="Google" id="ProtNLM"/>
    </source>
</evidence>
<dbReference type="InterPro" id="IPR043148">
    <property type="entry name" value="TagF_C"/>
</dbReference>
<comment type="caution">
    <text evidence="1">The sequence shown here is derived from an EMBL/GenBank/DDBJ whole genome shotgun (WGS) entry which is preliminary data.</text>
</comment>
<gene>
    <name evidence="1" type="ORF">COV74_09005</name>
</gene>
<dbReference type="SUPFAM" id="SSF53756">
    <property type="entry name" value="UDP-Glycosyltransferase/glycogen phosphorylase"/>
    <property type="match status" value="1"/>
</dbReference>
<proteinExistence type="predicted"/>
<name>A0A2H0LLP2_9BACT</name>
<reference evidence="1 2" key="1">
    <citation type="submission" date="2017-09" db="EMBL/GenBank/DDBJ databases">
        <title>Depth-based differentiation of microbial function through sediment-hosted aquifers and enrichment of novel symbionts in the deep terrestrial subsurface.</title>
        <authorList>
            <person name="Probst A.J."/>
            <person name="Ladd B."/>
            <person name="Jarett J.K."/>
            <person name="Geller-Mcgrath D.E."/>
            <person name="Sieber C.M."/>
            <person name="Emerson J.B."/>
            <person name="Anantharaman K."/>
            <person name="Thomas B.C."/>
            <person name="Malmstrom R."/>
            <person name="Stieglmeier M."/>
            <person name="Klingl A."/>
            <person name="Woyke T."/>
            <person name="Ryan C.M."/>
            <person name="Banfield J.F."/>
        </authorList>
    </citation>
    <scope>NUCLEOTIDE SEQUENCE [LARGE SCALE GENOMIC DNA]</scope>
    <source>
        <strain evidence="1">CG11_big_fil_rev_8_21_14_0_20_45_26</strain>
    </source>
</reference>
<dbReference type="InterPro" id="IPR007833">
    <property type="entry name" value="Capsule_polysaccharide_synth"/>
</dbReference>
<dbReference type="Pfam" id="PF05159">
    <property type="entry name" value="Capsule_synth"/>
    <property type="match status" value="1"/>
</dbReference>
<organism evidence="1 2">
    <name type="scientific">Candidatus Abzuiibacterium crystallinum</name>
    <dbReference type="NCBI Taxonomy" id="1974748"/>
    <lineage>
        <taxon>Bacteria</taxon>
        <taxon>Pseudomonadati</taxon>
        <taxon>Candidatus Omnitrophota</taxon>
        <taxon>Candidatus Abzuiibacterium</taxon>
    </lineage>
</organism>
<dbReference type="Gene3D" id="3.40.50.12580">
    <property type="match status" value="1"/>
</dbReference>
<dbReference type="GO" id="GO:0015774">
    <property type="term" value="P:polysaccharide transport"/>
    <property type="evidence" value="ECO:0007669"/>
    <property type="project" value="InterPro"/>
</dbReference>
<dbReference type="GO" id="GO:0000271">
    <property type="term" value="P:polysaccharide biosynthetic process"/>
    <property type="evidence" value="ECO:0007669"/>
    <property type="project" value="InterPro"/>
</dbReference>
<dbReference type="EMBL" id="PCVY01000068">
    <property type="protein sequence ID" value="PIQ85330.1"/>
    <property type="molecule type" value="Genomic_DNA"/>
</dbReference>
<sequence length="582" mass="67120">MKCLIQTCNSTSILGLLIDFCHAIRQSNRKFEPILFATDSGIIQILLEKKIPFVTPFDLMELVPRQPPPNALMHWDFVSHISYETISIPDLFYNDLQYDRSSFISHYHDHVRDAIAHLHAIKKLLSSLRPGLCFLWNGNLYWQNRALRLAAEALTFPCVHLERGCFPDTLVVDPDGVLGQSRYADGKWLDFQKTASEHDERKRVYSFTQELMKNKKSTLTPSLENESGGIDVESSSSVRTKIIMVPLQDPIVFQNARLFKAFEEIITFLLEITFNTPHPPIILVRLHPEWSKTKLAEKLNLFLSAYQQENPRLKLSSTENIHTLIERVDLVVTVNSNVGLEALLHKKPVVCLGPSIYSNCGLTTDPQTMQDFERCTKRILETTYERISESERLNLLILFLKRHYLFQRTELFEGSNTNLLDRIFQEKLLSTDTKTVSSFVSANPQAEHLIEQLKNLVMKSDKIGIITKSRGCDLTSIAFKIRRFHQEAKLFVFIRHDHTINISYDFLWSHLTVFYHNIFNLIKTLLPLRNFDLLIVHDPNKTLRPGKLALLKKILTPFTRSLFVITHDSTTMNTWAGPDEQS</sequence>
<evidence type="ECO:0000313" key="1">
    <source>
        <dbReference type="EMBL" id="PIQ85330.1"/>
    </source>
</evidence>